<comment type="caution">
    <text evidence="5">The sequence shown here is derived from an EMBL/GenBank/DDBJ whole genome shotgun (WGS) entry which is preliminary data.</text>
</comment>
<dbReference type="Gene3D" id="2.40.110.10">
    <property type="entry name" value="Butyryl-CoA Dehydrogenase, subunit A, domain 2"/>
    <property type="match status" value="1"/>
</dbReference>
<dbReference type="PANTHER" id="PTHR48083:SF19">
    <property type="entry name" value="FLAVIN-DEPENDENT MONOOXYGENASE, OXYGENASE SUBUNIT HSAA"/>
    <property type="match status" value="1"/>
</dbReference>
<gene>
    <name evidence="5" type="ORF">GM668_06055</name>
</gene>
<evidence type="ECO:0000259" key="4">
    <source>
        <dbReference type="Pfam" id="PF08028"/>
    </source>
</evidence>
<dbReference type="InterPro" id="IPR009100">
    <property type="entry name" value="AcylCoA_DH/oxidase_NM_dom_sf"/>
</dbReference>
<dbReference type="GO" id="GO:0033539">
    <property type="term" value="P:fatty acid beta-oxidation using acyl-CoA dehydrogenase"/>
    <property type="evidence" value="ECO:0007669"/>
    <property type="project" value="TreeGrafter"/>
</dbReference>
<feature type="domain" description="Acyl-CoA dehydrogenase/oxidase N-terminal" evidence="3">
    <location>
        <begin position="24"/>
        <end position="110"/>
    </location>
</feature>
<protein>
    <submittedName>
        <fullName evidence="5">Flavin-dependent monooxygenase</fullName>
    </submittedName>
</protein>
<dbReference type="AlphaFoldDB" id="A0A6L6PWP3"/>
<dbReference type="InterPro" id="IPR013107">
    <property type="entry name" value="Acyl-CoA_DH_C"/>
</dbReference>
<dbReference type="GO" id="GO:0005737">
    <property type="term" value="C:cytoplasm"/>
    <property type="evidence" value="ECO:0007669"/>
    <property type="project" value="TreeGrafter"/>
</dbReference>
<evidence type="ECO:0000256" key="1">
    <source>
        <dbReference type="ARBA" id="ARBA00023002"/>
    </source>
</evidence>
<sequence>MQQNVASLPLPAERLDSPTPAELVERARALLPALAERAAQAERDMKVPDQTIADFQQAGLFRVLQPKRYGGYEMDPQVFFDIQLVIAEACMSSAWVYGVVAVHNWQLALFDDRAQHDVWGEDDSVLTSSTYMPVAKVVPVEGGFQFSGRWGFSSGSEHCQWVLLGGLVPPKEAGQPPEYRTFLLPRSDYRIERNWDVLGLRGTGSHDIVVDGCFVPEYRTHKSSDGFQCNSPGNAVNTAPLYRLPFAQIFVRAVSTASLGALQGAINQFRAYSAKLVSINTGQKTTEDTGAQMACAEAQAAADEMRVVLQRNFANLMALAREGKPLPLETRVEYRYQSAAVPERCAAQVNRLLRYCGGRGIYLTNPLTRIFLDTHTARAHVANNLDPYGRNYGGMLMGQNNRDFFV</sequence>
<dbReference type="Proteomes" id="UP000484015">
    <property type="component" value="Unassembled WGS sequence"/>
</dbReference>
<keyword evidence="5" id="KW-0503">Monooxygenase</keyword>
<dbReference type="PIRSF" id="PIRSF016578">
    <property type="entry name" value="HsaA"/>
    <property type="match status" value="1"/>
</dbReference>
<dbReference type="Gene3D" id="1.10.540.10">
    <property type="entry name" value="Acyl-CoA dehydrogenase/oxidase, N-terminal domain"/>
    <property type="match status" value="1"/>
</dbReference>
<comment type="similarity">
    <text evidence="2">Belongs to the HpaH/HsaA monooxygenase family.</text>
</comment>
<proteinExistence type="inferred from homology"/>
<keyword evidence="1" id="KW-0560">Oxidoreductase</keyword>
<dbReference type="RefSeq" id="WP_155438032.1">
    <property type="nucleotide sequence ID" value="NZ_WNLA01000002.1"/>
</dbReference>
<dbReference type="Pfam" id="PF02771">
    <property type="entry name" value="Acyl-CoA_dh_N"/>
    <property type="match status" value="1"/>
</dbReference>
<dbReference type="OrthoDB" id="7316074at2"/>
<dbReference type="GO" id="GO:0050660">
    <property type="term" value="F:flavin adenine dinucleotide binding"/>
    <property type="evidence" value="ECO:0007669"/>
    <property type="project" value="InterPro"/>
</dbReference>
<accession>A0A6L6PWP3</accession>
<dbReference type="EMBL" id="WNLA01000002">
    <property type="protein sequence ID" value="MTW01649.1"/>
    <property type="molecule type" value="Genomic_DNA"/>
</dbReference>
<evidence type="ECO:0000259" key="3">
    <source>
        <dbReference type="Pfam" id="PF02771"/>
    </source>
</evidence>
<name>A0A6L6PWP3_9BURK</name>
<dbReference type="InterPro" id="IPR013786">
    <property type="entry name" value="AcylCoA_DH/ox_N"/>
</dbReference>
<dbReference type="GO" id="GO:0016712">
    <property type="term" value="F:oxidoreductase activity, acting on paired donors, with incorporation or reduction of molecular oxygen, reduced flavin or flavoprotein as one donor, and incorporation of one atom of oxygen"/>
    <property type="evidence" value="ECO:0007669"/>
    <property type="project" value="TreeGrafter"/>
</dbReference>
<evidence type="ECO:0000256" key="2">
    <source>
        <dbReference type="ARBA" id="ARBA00049661"/>
    </source>
</evidence>
<organism evidence="5 6">
    <name type="scientific">Pseudoduganella ginsengisoli</name>
    <dbReference type="NCBI Taxonomy" id="1462440"/>
    <lineage>
        <taxon>Bacteria</taxon>
        <taxon>Pseudomonadati</taxon>
        <taxon>Pseudomonadota</taxon>
        <taxon>Betaproteobacteria</taxon>
        <taxon>Burkholderiales</taxon>
        <taxon>Oxalobacteraceae</taxon>
        <taxon>Telluria group</taxon>
        <taxon>Pseudoduganella</taxon>
    </lineage>
</organism>
<dbReference type="Pfam" id="PF08028">
    <property type="entry name" value="Acyl-CoA_dh_2"/>
    <property type="match status" value="1"/>
</dbReference>
<feature type="domain" description="Acyl-CoA dehydrogenase C-terminal" evidence="4">
    <location>
        <begin position="255"/>
        <end position="384"/>
    </location>
</feature>
<evidence type="ECO:0000313" key="5">
    <source>
        <dbReference type="EMBL" id="MTW01649.1"/>
    </source>
</evidence>
<dbReference type="InterPro" id="IPR036250">
    <property type="entry name" value="AcylCo_DH-like_C"/>
</dbReference>
<dbReference type="InterPro" id="IPR037069">
    <property type="entry name" value="AcylCoA_DH/ox_N_sf"/>
</dbReference>
<dbReference type="SUPFAM" id="SSF47203">
    <property type="entry name" value="Acyl-CoA dehydrogenase C-terminal domain-like"/>
    <property type="match status" value="1"/>
</dbReference>
<dbReference type="InterPro" id="IPR046373">
    <property type="entry name" value="Acyl-CoA_Oxase/DH_mid-dom_sf"/>
</dbReference>
<dbReference type="PANTHER" id="PTHR48083">
    <property type="entry name" value="MEDIUM-CHAIN SPECIFIC ACYL-COA DEHYDROGENASE, MITOCHONDRIAL-RELATED"/>
    <property type="match status" value="1"/>
</dbReference>
<evidence type="ECO:0000313" key="6">
    <source>
        <dbReference type="Proteomes" id="UP000484015"/>
    </source>
</evidence>
<dbReference type="Gene3D" id="1.20.140.10">
    <property type="entry name" value="Butyryl-CoA Dehydrogenase, subunit A, domain 3"/>
    <property type="match status" value="1"/>
</dbReference>
<dbReference type="InterPro" id="IPR050741">
    <property type="entry name" value="Acyl-CoA_dehydrogenase"/>
</dbReference>
<reference evidence="5 6" key="1">
    <citation type="submission" date="2019-11" db="EMBL/GenBank/DDBJ databases">
        <title>Type strains purchased from KCTC, JCM and DSMZ.</title>
        <authorList>
            <person name="Lu H."/>
        </authorList>
    </citation>
    <scope>NUCLEOTIDE SEQUENCE [LARGE SCALE GENOMIC DNA]</scope>
    <source>
        <strain evidence="5 6">KCTC 42409</strain>
    </source>
</reference>
<keyword evidence="6" id="KW-1185">Reference proteome</keyword>
<dbReference type="SUPFAM" id="SSF56645">
    <property type="entry name" value="Acyl-CoA dehydrogenase NM domain-like"/>
    <property type="match status" value="1"/>
</dbReference>
<dbReference type="GO" id="GO:0003995">
    <property type="term" value="F:acyl-CoA dehydrogenase activity"/>
    <property type="evidence" value="ECO:0007669"/>
    <property type="project" value="TreeGrafter"/>
</dbReference>